<gene>
    <name evidence="5" type="ORF">ACFPQ9_34790</name>
</gene>
<sequence length="502" mass="54068">MSQHRRAPLVTDTYSPSCCSPRCRHLVKEFTSGAARSDTPTRPRLHRDPSGALSERIEPQASEHLLNTILDGGVADFISGDLSSPLNRPLTLAILGAGARGTAYAELAAKRPAVAQVVAVAEPHARVREDFVARHGVESALSFADWRDLLGRPRLADVAVVAVLDADHVAAAVGLADLGYQILLEKPMATTEADCEAVAAAARRNNTALALAHVMRYTPYTVKLKQLLAEGAIGEIVSVQHLEPIGYYHFAHSFVRGNWHREDETAPLLLAKSCHDLDWIADVVGDKVRRVSSFGSLTHFRPEAAPAGATDRCLTCPLQDTCAYSATRLYRTGLREGGTKQYFANVMTAGVLTEGAVTAELAEGRYGRCVYHAANDVVDHQVVNLEFANAVTASFTLTAFTPLENRHTKIFGTRGQLTGDCRHIEIYDFRTETRTVHDTSLDGSSAAEGHAGGDAAMFNAFLDALHGGRPELIVSGVEAGLAGHRVVFAAERARHSGRVVTL</sequence>
<dbReference type="SUPFAM" id="SSF55347">
    <property type="entry name" value="Glyceraldehyde-3-phosphate dehydrogenase-like, C-terminal domain"/>
    <property type="match status" value="1"/>
</dbReference>
<comment type="caution">
    <text evidence="5">The sequence shown here is derived from an EMBL/GenBank/DDBJ whole genome shotgun (WGS) entry which is preliminary data.</text>
</comment>
<keyword evidence="6" id="KW-1185">Reference proteome</keyword>
<dbReference type="Gene3D" id="3.40.50.720">
    <property type="entry name" value="NAD(P)-binding Rossmann-like Domain"/>
    <property type="match status" value="1"/>
</dbReference>
<reference evidence="6" key="1">
    <citation type="journal article" date="2019" name="Int. J. Syst. Evol. Microbiol.">
        <title>The Global Catalogue of Microorganisms (GCM) 10K type strain sequencing project: providing services to taxonomists for standard genome sequencing and annotation.</title>
        <authorList>
            <consortium name="The Broad Institute Genomics Platform"/>
            <consortium name="The Broad Institute Genome Sequencing Center for Infectious Disease"/>
            <person name="Wu L."/>
            <person name="Ma J."/>
        </authorList>
    </citation>
    <scope>NUCLEOTIDE SEQUENCE [LARGE SCALE GENOMIC DNA]</scope>
    <source>
        <strain evidence="6">KCTC 42586</strain>
    </source>
</reference>
<dbReference type="InterPro" id="IPR000683">
    <property type="entry name" value="Gfo/Idh/MocA-like_OxRdtase_N"/>
</dbReference>
<accession>A0ABW0CT23</accession>
<dbReference type="RefSeq" id="WP_380862380.1">
    <property type="nucleotide sequence ID" value="NZ_JBHSKM010000032.1"/>
</dbReference>
<feature type="region of interest" description="Disordered" evidence="2">
    <location>
        <begin position="33"/>
        <end position="52"/>
    </location>
</feature>
<feature type="domain" description="Gfo/Idh/MocA-like oxidoreductase N-terminal" evidence="3">
    <location>
        <begin position="92"/>
        <end position="211"/>
    </location>
</feature>
<dbReference type="Pfam" id="PF02894">
    <property type="entry name" value="GFO_IDH_MocA_C"/>
    <property type="match status" value="1"/>
</dbReference>
<comment type="similarity">
    <text evidence="1">Belongs to the Gfo/Idh/MocA family.</text>
</comment>
<dbReference type="InterPro" id="IPR036291">
    <property type="entry name" value="NAD(P)-bd_dom_sf"/>
</dbReference>
<evidence type="ECO:0000256" key="1">
    <source>
        <dbReference type="ARBA" id="ARBA00010928"/>
    </source>
</evidence>
<dbReference type="Pfam" id="PF01408">
    <property type="entry name" value="GFO_IDH_MocA"/>
    <property type="match status" value="1"/>
</dbReference>
<organism evidence="5 6">
    <name type="scientific">Streptomyces coerulescens</name>
    <dbReference type="NCBI Taxonomy" id="29304"/>
    <lineage>
        <taxon>Bacteria</taxon>
        <taxon>Bacillati</taxon>
        <taxon>Actinomycetota</taxon>
        <taxon>Actinomycetes</taxon>
        <taxon>Kitasatosporales</taxon>
        <taxon>Streptomycetaceae</taxon>
        <taxon>Streptomyces</taxon>
    </lineage>
</organism>
<evidence type="ECO:0000313" key="6">
    <source>
        <dbReference type="Proteomes" id="UP001596263"/>
    </source>
</evidence>
<dbReference type="InterPro" id="IPR051450">
    <property type="entry name" value="Gfo/Idh/MocA_Oxidoreductases"/>
</dbReference>
<protein>
    <submittedName>
        <fullName evidence="5">Gfo/Idh/MocA family protein</fullName>
    </submittedName>
</protein>
<evidence type="ECO:0000259" key="3">
    <source>
        <dbReference type="Pfam" id="PF01408"/>
    </source>
</evidence>
<dbReference type="Gene3D" id="3.30.360.10">
    <property type="entry name" value="Dihydrodipicolinate Reductase, domain 2"/>
    <property type="match status" value="1"/>
</dbReference>
<dbReference type="Proteomes" id="UP001596263">
    <property type="component" value="Unassembled WGS sequence"/>
</dbReference>
<evidence type="ECO:0000259" key="4">
    <source>
        <dbReference type="Pfam" id="PF02894"/>
    </source>
</evidence>
<dbReference type="SUPFAM" id="SSF51735">
    <property type="entry name" value="NAD(P)-binding Rossmann-fold domains"/>
    <property type="match status" value="1"/>
</dbReference>
<name>A0ABW0CT23_STRCD</name>
<evidence type="ECO:0000313" key="5">
    <source>
        <dbReference type="EMBL" id="MFC5219020.1"/>
    </source>
</evidence>
<dbReference type="InterPro" id="IPR004104">
    <property type="entry name" value="Gfo/Idh/MocA-like_OxRdtase_C"/>
</dbReference>
<dbReference type="EMBL" id="JBHSKM010000032">
    <property type="protein sequence ID" value="MFC5219020.1"/>
    <property type="molecule type" value="Genomic_DNA"/>
</dbReference>
<dbReference type="PANTHER" id="PTHR43377:SF12">
    <property type="entry name" value="BINDING ROSSMANN FOLD OXIDOREDUCTASE, PUTATIVE (AFU_ORTHOLOGUE AFUA_3G11840)-RELATED"/>
    <property type="match status" value="1"/>
</dbReference>
<proteinExistence type="inferred from homology"/>
<feature type="domain" description="Gfo/Idh/MocA-like oxidoreductase C-terminal" evidence="4">
    <location>
        <begin position="225"/>
        <end position="502"/>
    </location>
</feature>
<evidence type="ECO:0000256" key="2">
    <source>
        <dbReference type="SAM" id="MobiDB-lite"/>
    </source>
</evidence>
<dbReference type="PANTHER" id="PTHR43377">
    <property type="entry name" value="BILIVERDIN REDUCTASE A"/>
    <property type="match status" value="1"/>
</dbReference>